<feature type="chain" id="PRO_5019731011" description="Secreted protein" evidence="2">
    <location>
        <begin position="25"/>
        <end position="247"/>
    </location>
</feature>
<feature type="region of interest" description="Disordered" evidence="1">
    <location>
        <begin position="25"/>
        <end position="44"/>
    </location>
</feature>
<protein>
    <recommendedName>
        <fullName evidence="5">Secreted protein</fullName>
    </recommendedName>
</protein>
<dbReference type="Proteomes" id="UP000273675">
    <property type="component" value="Unassembled WGS sequence"/>
</dbReference>
<evidence type="ECO:0008006" key="5">
    <source>
        <dbReference type="Google" id="ProtNLM"/>
    </source>
</evidence>
<sequence length="247" mass="27031">MPVSRTGYALGIAAALVIQGGASAAFSQPSPAPVDPSGDGSAETRLAVEPPLTGAEQALLDQIRAAGPIEPNSDRPCPFGTYGPPLNVRDPDAGESGIEIFDPCGLRFTDLSGIWEMSGGFQLIAYHERRGGELAMRFTHVDADHDYYQIWRYMFGDDWLLGQVAPNLINLVAVIRFPERIRETCPDQWETPYPVHAVFFGYTDTGQVRIGGSRIRNNLSTSCETSYIETVTDVYVRTEAGVRSWTD</sequence>
<evidence type="ECO:0000313" key="4">
    <source>
        <dbReference type="Proteomes" id="UP000273675"/>
    </source>
</evidence>
<reference evidence="3 4" key="1">
    <citation type="submission" date="2018-10" db="EMBL/GenBank/DDBJ databases">
        <title>Genomic Encyclopedia of Type Strains, Phase IV (KMG-IV): sequencing the most valuable type-strain genomes for metagenomic binning, comparative biology and taxonomic classification.</title>
        <authorList>
            <person name="Goeker M."/>
        </authorList>
    </citation>
    <scope>NUCLEOTIDE SEQUENCE [LARGE SCALE GENOMIC DNA]</scope>
    <source>
        <strain evidence="3 4">DSM 4734</strain>
    </source>
</reference>
<gene>
    <name evidence="3" type="ORF">C7435_0890</name>
</gene>
<evidence type="ECO:0000256" key="2">
    <source>
        <dbReference type="SAM" id="SignalP"/>
    </source>
</evidence>
<evidence type="ECO:0000256" key="1">
    <source>
        <dbReference type="SAM" id="MobiDB-lite"/>
    </source>
</evidence>
<feature type="signal peptide" evidence="2">
    <location>
        <begin position="1"/>
        <end position="24"/>
    </location>
</feature>
<organism evidence="3 4">
    <name type="scientific">Maricaulis maris</name>
    <dbReference type="NCBI Taxonomy" id="74318"/>
    <lineage>
        <taxon>Bacteria</taxon>
        <taxon>Pseudomonadati</taxon>
        <taxon>Pseudomonadota</taxon>
        <taxon>Alphaproteobacteria</taxon>
        <taxon>Maricaulales</taxon>
        <taxon>Maricaulaceae</taxon>
        <taxon>Maricaulis</taxon>
    </lineage>
</organism>
<dbReference type="AlphaFoldDB" id="A0A495DK08"/>
<dbReference type="EMBL" id="RBIM01000002">
    <property type="protein sequence ID" value="RKR02945.1"/>
    <property type="molecule type" value="Genomic_DNA"/>
</dbReference>
<name>A0A495DK08_9PROT</name>
<proteinExistence type="predicted"/>
<dbReference type="RefSeq" id="WP_147422625.1">
    <property type="nucleotide sequence ID" value="NZ_RBIM01000002.1"/>
</dbReference>
<keyword evidence="2" id="KW-0732">Signal</keyword>
<accession>A0A495DK08</accession>
<evidence type="ECO:0000313" key="3">
    <source>
        <dbReference type="EMBL" id="RKR02945.1"/>
    </source>
</evidence>
<comment type="caution">
    <text evidence="3">The sequence shown here is derived from an EMBL/GenBank/DDBJ whole genome shotgun (WGS) entry which is preliminary data.</text>
</comment>